<comment type="caution">
    <text evidence="1">The sequence shown here is derived from an EMBL/GenBank/DDBJ whole genome shotgun (WGS) entry which is preliminary data.</text>
</comment>
<sequence>MKDHETILIDLITHINIESTILFLGSRSPINGMEKLFSQRWSCVYTTSRNPELIESFQHNAKRRVADIVSTEDAKFIDNNSRELSIVRIFGLEDDSRDELEQEEILQTFLEKMPVLLETYGRIIFDGLDLEIDGPVIQQIYRQLAKIKRKKFAFFFGVSDQVENPYIRRLAQNEVATLLTETIFNLFQRIENNENYIDILQLDDVRNDNSFFYSRGKPVHMDSELDKQLLLNVESFAQLLNYNTVEHSDLFPAELTGQYFQSFLQHSTIGMPKWYGYREQNDFHIKRYFEDELYEQTIIALRSAGDKERREKPIMLCGQACSGKTNALGALAYRIFHEKQYPVIYIADSDVQFAEESENTGEGTVKKRSEYFKQLDELLKQIDTKSAIPNPTLIIWDTACRVRSDLNKARDLLNLLRSRGRRVQIICTAYQRTTADDERKQYNCIDVEIDLRGEEEQLVRDLLVEKAGFRPKDADNMIRHYSAASMNFIGSLYLFQDLHRNLRARLRRENDGHVEDMSQQFSKVSKEVAEDALNTVMREKIAAIMGKLEKSLTLTISDTAEIVTEEIKKIDNNLKKLVCCIAVCTVYKEHMPLPLAMRLLGAYSLDTSKILKLILGNALIREIETVEGSVLLIRSQLEANLLLKEYEWDTFELIVAMLHHVSSGSLREQRLIQGIIRTIGPNNKESNQSLWKQDSSFPKFMLLVEELRRYREQSENRNSDLILTEIMLAREISKDLRWNRTEDERISFLSEMYEIAEREIKRRQGEKMNRFLSNLYVEWANLSIRLYDFDDTLVKSELYANVKERMDLVIQHYPEDNYAYTAYLWAGLQYAESLDDIKDKLCLLEVLDHYKAMMAAEDNRDGNIFGRLDALVDGLYFNEDRFQKSIEEENSYGIHYRARKLIGVGDNALRFNELLTDANKIENCKQIIDLMEDLRHCQIVLESASCLYILINAMWLWNNRTPVIPVDEETRTSMKPSEWERMYDLCSRYLELSKVRPPRMVYLLALCCAQLENRRGHECDQLFEELRKGTSYEKRRLHILCDSEGEPLSFTGSIDGRYNRIQHRGYVNLRNAGFQEAIYFRAELIGRTEDSLKEREKLSNLNLATSFSGLQACLVKGGA</sequence>
<dbReference type="OrthoDB" id="9808735at2"/>
<reference evidence="2" key="1">
    <citation type="submission" date="2016-01" db="EMBL/GenBank/DDBJ databases">
        <title>Draft genome of Chromobacterium sp. F49.</title>
        <authorList>
            <person name="Hong K.W."/>
        </authorList>
    </citation>
    <scope>NUCLEOTIDE SEQUENCE [LARGE SCALE GENOMIC DNA]</scope>
    <source>
        <strain evidence="2">M63</strain>
    </source>
</reference>
<proteinExistence type="predicted"/>
<dbReference type="Proteomes" id="UP000076563">
    <property type="component" value="Unassembled WGS sequence"/>
</dbReference>
<gene>
    <name evidence="1" type="ORF">AV654_05095</name>
</gene>
<keyword evidence="2" id="KW-1185">Reference proteome</keyword>
<organism evidence="1 2">
    <name type="scientific">Paenibacillus elgii</name>
    <dbReference type="NCBI Taxonomy" id="189691"/>
    <lineage>
        <taxon>Bacteria</taxon>
        <taxon>Bacillati</taxon>
        <taxon>Bacillota</taxon>
        <taxon>Bacilli</taxon>
        <taxon>Bacillales</taxon>
        <taxon>Paenibacillaceae</taxon>
        <taxon>Paenibacillus</taxon>
    </lineage>
</organism>
<dbReference type="InterPro" id="IPR027417">
    <property type="entry name" value="P-loop_NTPase"/>
</dbReference>
<dbReference type="RefSeq" id="WP_063187950.1">
    <property type="nucleotide sequence ID" value="NZ_LQRA01000110.1"/>
</dbReference>
<evidence type="ECO:0000313" key="1">
    <source>
        <dbReference type="EMBL" id="KZE71586.1"/>
    </source>
</evidence>
<name>A0A165PL85_9BACL</name>
<dbReference type="SUPFAM" id="SSF52540">
    <property type="entry name" value="P-loop containing nucleoside triphosphate hydrolases"/>
    <property type="match status" value="1"/>
</dbReference>
<evidence type="ECO:0000313" key="2">
    <source>
        <dbReference type="Proteomes" id="UP000076563"/>
    </source>
</evidence>
<dbReference type="AlphaFoldDB" id="A0A165PL85"/>
<accession>A0A165PL85</accession>
<dbReference type="EMBL" id="LQRA01000110">
    <property type="protein sequence ID" value="KZE71586.1"/>
    <property type="molecule type" value="Genomic_DNA"/>
</dbReference>
<protein>
    <submittedName>
        <fullName evidence="1">Uncharacterized protein</fullName>
    </submittedName>
</protein>